<dbReference type="PANTHER" id="PTHR15020">
    <property type="entry name" value="FLAVIN REDUCTASE-RELATED"/>
    <property type="match status" value="1"/>
</dbReference>
<protein>
    <submittedName>
        <fullName evidence="2">NAD(P)H-binding</fullName>
    </submittedName>
</protein>
<reference evidence="2 3" key="1">
    <citation type="submission" date="2017-04" db="EMBL/GenBank/DDBJ databases">
        <authorList>
            <person name="Afonso C.L."/>
            <person name="Miller P.J."/>
            <person name="Scott M.A."/>
            <person name="Spackman E."/>
            <person name="Goraichik I."/>
            <person name="Dimitrov K.M."/>
            <person name="Suarez D.L."/>
            <person name="Swayne D.E."/>
        </authorList>
    </citation>
    <scope>NUCLEOTIDE SEQUENCE [LARGE SCALE GENOMIC DNA]</scope>
    <source>
        <strain evidence="2 3">LMG26642</strain>
    </source>
</reference>
<dbReference type="CDD" id="cd05243">
    <property type="entry name" value="SDR_a5"/>
    <property type="match status" value="1"/>
</dbReference>
<dbReference type="Gene3D" id="3.40.50.720">
    <property type="entry name" value="NAD(P)-binding Rossmann-like Domain"/>
    <property type="match status" value="1"/>
</dbReference>
<dbReference type="RefSeq" id="WP_085558886.1">
    <property type="nucleotide sequence ID" value="NZ_FOAH01000030.1"/>
</dbReference>
<dbReference type="OrthoDB" id="9785372at2"/>
<organism evidence="2 3">
    <name type="scientific">Carnobacterium iners</name>
    <dbReference type="NCBI Taxonomy" id="1073423"/>
    <lineage>
        <taxon>Bacteria</taxon>
        <taxon>Bacillati</taxon>
        <taxon>Bacillota</taxon>
        <taxon>Bacilli</taxon>
        <taxon>Lactobacillales</taxon>
        <taxon>Carnobacteriaceae</taxon>
        <taxon>Carnobacterium</taxon>
    </lineage>
</organism>
<gene>
    <name evidence="2" type="ORF">SAMN04488700_0605</name>
</gene>
<dbReference type="InterPro" id="IPR016040">
    <property type="entry name" value="NAD(P)-bd_dom"/>
</dbReference>
<dbReference type="STRING" id="1073423.SAMN04488700_0605"/>
<dbReference type="Pfam" id="PF13460">
    <property type="entry name" value="NAD_binding_10"/>
    <property type="match status" value="1"/>
</dbReference>
<dbReference type="EMBL" id="FXBJ01000002">
    <property type="protein sequence ID" value="SMH27313.1"/>
    <property type="molecule type" value="Genomic_DNA"/>
</dbReference>
<keyword evidence="3" id="KW-1185">Reference proteome</keyword>
<name>A0A1X7MTP5_9LACT</name>
<feature type="domain" description="NAD(P)-binding" evidence="1">
    <location>
        <begin position="7"/>
        <end position="190"/>
    </location>
</feature>
<dbReference type="PANTHER" id="PTHR15020:SF50">
    <property type="entry name" value="UPF0659 PROTEIN YMR090W"/>
    <property type="match status" value="1"/>
</dbReference>
<proteinExistence type="predicted"/>
<evidence type="ECO:0000313" key="3">
    <source>
        <dbReference type="Proteomes" id="UP000193435"/>
    </source>
</evidence>
<dbReference type="SUPFAM" id="SSF51735">
    <property type="entry name" value="NAD(P)-binding Rossmann-fold domains"/>
    <property type="match status" value="1"/>
</dbReference>
<dbReference type="AlphaFoldDB" id="A0A1X7MTP5"/>
<accession>A0A1X7MTP5</accession>
<sequence length="217" mass="23568">MNVLVVGANGQIGKMVVEKLQEGKQHNVRAMVRKEEQVADFKSKGIEARLADLEGSVDAIQATMKDIDAVVFSAGSGGSTGYDKTILIDLDGAAKTIEAAEKAGVKRFIMVSSIASNHREKWSEDMKPYMAAKFYADQMLEKSGLDYLIFRPGMLENKPGTGNVKIGTETAIRAIPREDVASTIVSALDYPTISRQAVDLISGDTSIEEALKKLWLN</sequence>
<dbReference type="Proteomes" id="UP000193435">
    <property type="component" value="Unassembled WGS sequence"/>
</dbReference>
<dbReference type="InterPro" id="IPR036291">
    <property type="entry name" value="NAD(P)-bd_dom_sf"/>
</dbReference>
<evidence type="ECO:0000259" key="1">
    <source>
        <dbReference type="Pfam" id="PF13460"/>
    </source>
</evidence>
<evidence type="ECO:0000313" key="2">
    <source>
        <dbReference type="EMBL" id="SMH27313.1"/>
    </source>
</evidence>